<dbReference type="OrthoDB" id="9155319at2"/>
<dbReference type="RefSeq" id="WP_133817288.1">
    <property type="nucleotide sequence ID" value="NZ_SNZH01000002.1"/>
</dbReference>
<evidence type="ECO:0000313" key="2">
    <source>
        <dbReference type="Proteomes" id="UP000295293"/>
    </source>
</evidence>
<protein>
    <submittedName>
        <fullName evidence="1">Uncharacterized protein</fullName>
    </submittedName>
</protein>
<dbReference type="EMBL" id="SNZH01000002">
    <property type="protein sequence ID" value="TDR47572.1"/>
    <property type="molecule type" value="Genomic_DNA"/>
</dbReference>
<sequence>MNVNKISRGELESLVNFSAQERLVHEAIRAALYDPLQRLRFLGRYTSWNGLFGSGVAALAGKIGRSRRLFLDRDEPIAALADRSVYVGSFFFDAARDEFDDHDSVHRDSHRCLAQATLKGLLQIEAVQVPALADARGVNQLLADPDWLIELNLRVARGYGAHSADDLPSIFAAIGYHLGSELLADREFSIIDETLRQSAPELVQQLLTTRIAIAGQEHVAYHWIAIHSGHGGAAEADHFDWATQGARLALRFTPEADHLALKQQLIQGFIAFANDHRQFFESVNK</sequence>
<comment type="caution">
    <text evidence="1">The sequence shown here is derived from an EMBL/GenBank/DDBJ whole genome shotgun (WGS) entry which is preliminary data.</text>
</comment>
<name>A0A4R6Z741_9GAMM</name>
<dbReference type="AlphaFoldDB" id="A0A4R6Z741"/>
<keyword evidence="2" id="KW-1185">Reference proteome</keyword>
<dbReference type="Proteomes" id="UP000295293">
    <property type="component" value="Unassembled WGS sequence"/>
</dbReference>
<reference evidence="1 2" key="1">
    <citation type="submission" date="2019-03" db="EMBL/GenBank/DDBJ databases">
        <title>Genomic Encyclopedia of Type Strains, Phase IV (KMG-IV): sequencing the most valuable type-strain genomes for metagenomic binning, comparative biology and taxonomic classification.</title>
        <authorList>
            <person name="Goeker M."/>
        </authorList>
    </citation>
    <scope>NUCLEOTIDE SEQUENCE [LARGE SCALE GENOMIC DNA]</scope>
    <source>
        <strain evidence="1 2">DSM 21667</strain>
    </source>
</reference>
<proteinExistence type="predicted"/>
<organism evidence="1 2">
    <name type="scientific">Tahibacter aquaticus</name>
    <dbReference type="NCBI Taxonomy" id="520092"/>
    <lineage>
        <taxon>Bacteria</taxon>
        <taxon>Pseudomonadati</taxon>
        <taxon>Pseudomonadota</taxon>
        <taxon>Gammaproteobacteria</taxon>
        <taxon>Lysobacterales</taxon>
        <taxon>Rhodanobacteraceae</taxon>
        <taxon>Tahibacter</taxon>
    </lineage>
</organism>
<evidence type="ECO:0000313" key="1">
    <source>
        <dbReference type="EMBL" id="TDR47572.1"/>
    </source>
</evidence>
<gene>
    <name evidence="1" type="ORF">DFR29_102232</name>
</gene>
<accession>A0A4R6Z741</accession>